<dbReference type="GO" id="GO:0003677">
    <property type="term" value="F:DNA binding"/>
    <property type="evidence" value="ECO:0007669"/>
    <property type="project" value="UniProtKB-KW"/>
</dbReference>
<evidence type="ECO:0000259" key="2">
    <source>
        <dbReference type="PROSITE" id="PS50943"/>
    </source>
</evidence>
<sequence>MTNDTITISRAEYERLVEIAEEMDDIAAFDRAIGRMARGEDEPVPAAFADRILAGESPARVFRELRGLTQAALAERSGVNRVQIADIESGRKSGSIATIRKLAQALGVAMDDLA</sequence>
<proteinExistence type="predicted"/>
<dbReference type="SUPFAM" id="SSF47413">
    <property type="entry name" value="lambda repressor-like DNA-binding domains"/>
    <property type="match status" value="1"/>
</dbReference>
<dbReference type="GO" id="GO:0005829">
    <property type="term" value="C:cytosol"/>
    <property type="evidence" value="ECO:0007669"/>
    <property type="project" value="TreeGrafter"/>
</dbReference>
<dbReference type="RefSeq" id="WP_114645368.1">
    <property type="nucleotide sequence ID" value="NZ_QQNH01000006.1"/>
</dbReference>
<dbReference type="OrthoDB" id="407979at2"/>
<dbReference type="PANTHER" id="PTHR46797">
    <property type="entry name" value="HTH-TYPE TRANSCRIPTIONAL REGULATOR"/>
    <property type="match status" value="1"/>
</dbReference>
<evidence type="ECO:0000313" key="4">
    <source>
        <dbReference type="Proteomes" id="UP000253759"/>
    </source>
</evidence>
<evidence type="ECO:0000256" key="1">
    <source>
        <dbReference type="ARBA" id="ARBA00023125"/>
    </source>
</evidence>
<keyword evidence="1" id="KW-0238">DNA-binding</keyword>
<dbReference type="Gene3D" id="1.10.260.40">
    <property type="entry name" value="lambda repressor-like DNA-binding domains"/>
    <property type="match status" value="1"/>
</dbReference>
<dbReference type="Proteomes" id="UP000253759">
    <property type="component" value="Unassembled WGS sequence"/>
</dbReference>
<organism evidence="3 4">
    <name type="scientific">Pelagibacterium lacus</name>
    <dbReference type="NCBI Taxonomy" id="2282655"/>
    <lineage>
        <taxon>Bacteria</taxon>
        <taxon>Pseudomonadati</taxon>
        <taxon>Pseudomonadota</taxon>
        <taxon>Alphaproteobacteria</taxon>
        <taxon>Hyphomicrobiales</taxon>
        <taxon>Devosiaceae</taxon>
        <taxon>Pelagibacterium</taxon>
    </lineage>
</organism>
<dbReference type="CDD" id="cd00093">
    <property type="entry name" value="HTH_XRE"/>
    <property type="match status" value="1"/>
</dbReference>
<feature type="domain" description="HTH cro/C1-type" evidence="2">
    <location>
        <begin position="60"/>
        <end position="113"/>
    </location>
</feature>
<reference evidence="4" key="1">
    <citation type="submission" date="2018-07" db="EMBL/GenBank/DDBJ databases">
        <authorList>
            <person name="Liu B.-T."/>
            <person name="Du Z."/>
        </authorList>
    </citation>
    <scope>NUCLEOTIDE SEQUENCE [LARGE SCALE GENOMIC DNA]</scope>
    <source>
        <strain evidence="4">XYN52</strain>
    </source>
</reference>
<name>A0A369W7X6_9HYPH</name>
<dbReference type="InterPro" id="IPR001387">
    <property type="entry name" value="Cro/C1-type_HTH"/>
</dbReference>
<dbReference type="AlphaFoldDB" id="A0A369W7X6"/>
<dbReference type="Pfam" id="PF01381">
    <property type="entry name" value="HTH_3"/>
    <property type="match status" value="1"/>
</dbReference>
<dbReference type="GO" id="GO:0003700">
    <property type="term" value="F:DNA-binding transcription factor activity"/>
    <property type="evidence" value="ECO:0007669"/>
    <property type="project" value="TreeGrafter"/>
</dbReference>
<dbReference type="InterPro" id="IPR010982">
    <property type="entry name" value="Lambda_DNA-bd_dom_sf"/>
</dbReference>
<dbReference type="EMBL" id="QQNH01000006">
    <property type="protein sequence ID" value="RDE09460.1"/>
    <property type="molecule type" value="Genomic_DNA"/>
</dbReference>
<protein>
    <submittedName>
        <fullName evidence="3">XRE family transcriptional regulator</fullName>
    </submittedName>
</protein>
<keyword evidence="4" id="KW-1185">Reference proteome</keyword>
<evidence type="ECO:0000313" key="3">
    <source>
        <dbReference type="EMBL" id="RDE09460.1"/>
    </source>
</evidence>
<dbReference type="PROSITE" id="PS50943">
    <property type="entry name" value="HTH_CROC1"/>
    <property type="match status" value="1"/>
</dbReference>
<dbReference type="InterPro" id="IPR050807">
    <property type="entry name" value="TransReg_Diox_bact_type"/>
</dbReference>
<dbReference type="PANTHER" id="PTHR46797:SF1">
    <property type="entry name" value="METHYLPHOSPHONATE SYNTHASE"/>
    <property type="match status" value="1"/>
</dbReference>
<accession>A0A369W7X6</accession>
<dbReference type="SMART" id="SM00530">
    <property type="entry name" value="HTH_XRE"/>
    <property type="match status" value="1"/>
</dbReference>
<gene>
    <name evidence="3" type="ORF">DVH29_06555</name>
</gene>
<comment type="caution">
    <text evidence="3">The sequence shown here is derived from an EMBL/GenBank/DDBJ whole genome shotgun (WGS) entry which is preliminary data.</text>
</comment>